<feature type="region of interest" description="Disordered" evidence="1">
    <location>
        <begin position="1"/>
        <end position="37"/>
    </location>
</feature>
<evidence type="ECO:0000313" key="2">
    <source>
        <dbReference type="EMBL" id="KNZ60290.1"/>
    </source>
</evidence>
<dbReference type="VEuPathDB" id="FungiDB:VP01_1579g2"/>
<accession>A0A0L6VJH5</accession>
<proteinExistence type="predicted"/>
<dbReference type="AlphaFoldDB" id="A0A0L6VJH5"/>
<keyword evidence="3" id="KW-1185">Reference proteome</keyword>
<reference evidence="2 3" key="1">
    <citation type="submission" date="2015-08" db="EMBL/GenBank/DDBJ databases">
        <title>Next Generation Sequencing and Analysis of the Genome of Puccinia sorghi L Schw, the Causal Agent of Maize Common Rust.</title>
        <authorList>
            <person name="Rochi L."/>
            <person name="Burguener G."/>
            <person name="Darino M."/>
            <person name="Turjanski A."/>
            <person name="Kreff E."/>
            <person name="Dieguez M.J."/>
            <person name="Sacco F."/>
        </authorList>
    </citation>
    <scope>NUCLEOTIDE SEQUENCE [LARGE SCALE GENOMIC DNA]</scope>
    <source>
        <strain evidence="2 3">RO10H11247</strain>
    </source>
</reference>
<feature type="compositionally biased region" description="Basic residues" evidence="1">
    <location>
        <begin position="17"/>
        <end position="28"/>
    </location>
</feature>
<protein>
    <submittedName>
        <fullName evidence="2">Uncharacterized protein</fullName>
    </submittedName>
</protein>
<dbReference type="EMBL" id="LAVV01006369">
    <property type="protein sequence ID" value="KNZ60290.1"/>
    <property type="molecule type" value="Genomic_DNA"/>
</dbReference>
<organism evidence="2 3">
    <name type="scientific">Puccinia sorghi</name>
    <dbReference type="NCBI Taxonomy" id="27349"/>
    <lineage>
        <taxon>Eukaryota</taxon>
        <taxon>Fungi</taxon>
        <taxon>Dikarya</taxon>
        <taxon>Basidiomycota</taxon>
        <taxon>Pucciniomycotina</taxon>
        <taxon>Pucciniomycetes</taxon>
        <taxon>Pucciniales</taxon>
        <taxon>Pucciniaceae</taxon>
        <taxon>Puccinia</taxon>
    </lineage>
</organism>
<evidence type="ECO:0000313" key="3">
    <source>
        <dbReference type="Proteomes" id="UP000037035"/>
    </source>
</evidence>
<dbReference type="OrthoDB" id="124484at2759"/>
<comment type="caution">
    <text evidence="2">The sequence shown here is derived from an EMBL/GenBank/DDBJ whole genome shotgun (WGS) entry which is preliminary data.</text>
</comment>
<name>A0A0L6VJH5_9BASI</name>
<dbReference type="Proteomes" id="UP000037035">
    <property type="component" value="Unassembled WGS sequence"/>
</dbReference>
<sequence length="85" mass="9588">MRKTSTFKNATLMPKKTTPKPKKTNTKKPSKEIPRKAEKNEKLVIIKWLNIKQNYNSCFGTGKAPSVGHPAKAQINGFDMMTINL</sequence>
<gene>
    <name evidence="2" type="ORF">VP01_1579g2</name>
</gene>
<dbReference type="STRING" id="27349.A0A0L6VJH5"/>
<evidence type="ECO:0000256" key="1">
    <source>
        <dbReference type="SAM" id="MobiDB-lite"/>
    </source>
</evidence>